<proteinExistence type="predicted"/>
<keyword evidence="2" id="KW-1185">Reference proteome</keyword>
<gene>
    <name evidence="1" type="ORF">RAE13_07030</name>
</gene>
<dbReference type="RefSeq" id="WP_316987059.1">
    <property type="nucleotide sequence ID" value="NZ_JAVBID010000007.1"/>
</dbReference>
<sequence>MEKLHCLTDEQLAALPRTPEVQLEIQKRLYESASEAVEAWNEEANEIITIEDAAAELGWSLEEMLEQLVKDGLLLELDGELVASPHPDIYRMP</sequence>
<name>A0ABU3W7W5_9CORY</name>
<evidence type="ECO:0000313" key="2">
    <source>
        <dbReference type="Proteomes" id="UP001185631"/>
    </source>
</evidence>
<accession>A0ABU3W7W5</accession>
<organism evidence="1 2">
    <name type="scientific">Corynebacterium curieae</name>
    <dbReference type="NCBI Taxonomy" id="2913500"/>
    <lineage>
        <taxon>Bacteria</taxon>
        <taxon>Bacillati</taxon>
        <taxon>Actinomycetota</taxon>
        <taxon>Actinomycetes</taxon>
        <taxon>Mycobacteriales</taxon>
        <taxon>Corynebacteriaceae</taxon>
        <taxon>Corynebacterium</taxon>
    </lineage>
</organism>
<dbReference type="EMBL" id="JAVBID010000007">
    <property type="protein sequence ID" value="MDV2424160.1"/>
    <property type="molecule type" value="Genomic_DNA"/>
</dbReference>
<evidence type="ECO:0000313" key="1">
    <source>
        <dbReference type="EMBL" id="MDV2424160.1"/>
    </source>
</evidence>
<protein>
    <submittedName>
        <fullName evidence="1">Uncharacterized protein</fullName>
    </submittedName>
</protein>
<dbReference type="Proteomes" id="UP001185631">
    <property type="component" value="Unassembled WGS sequence"/>
</dbReference>
<reference evidence="1 2" key="1">
    <citation type="submission" date="2023-08" db="EMBL/GenBank/DDBJ databases">
        <title>Genomic characterization of the C. tuberculostearicum species complex, a ubiquitous member of the human skin microbiome.</title>
        <authorList>
            <person name="Ahmed N."/>
            <person name="Deming C."/>
            <person name="Conlan S."/>
            <person name="Segre J."/>
        </authorList>
    </citation>
    <scope>NUCLEOTIDE SEQUENCE [LARGE SCALE GENOMIC DNA]</scope>
    <source>
        <strain evidence="1 2">CTNIH19</strain>
    </source>
</reference>
<comment type="caution">
    <text evidence="1">The sequence shown here is derived from an EMBL/GenBank/DDBJ whole genome shotgun (WGS) entry which is preliminary data.</text>
</comment>